<evidence type="ECO:0000256" key="2">
    <source>
        <dbReference type="ARBA" id="ARBA00022448"/>
    </source>
</evidence>
<dbReference type="STRING" id="68570.DC74_7407"/>
<evidence type="ECO:0000313" key="8">
    <source>
        <dbReference type="EMBL" id="GCB95544.1"/>
    </source>
</evidence>
<keyword evidence="3" id="KW-0249">Electron transport</keyword>
<dbReference type="EMBL" id="BHXC01000007">
    <property type="protein sequence ID" value="GCB95544.1"/>
    <property type="molecule type" value="Genomic_DNA"/>
</dbReference>
<dbReference type="SUPFAM" id="SSF52833">
    <property type="entry name" value="Thioredoxin-like"/>
    <property type="match status" value="1"/>
</dbReference>
<dbReference type="PROSITE" id="PS00194">
    <property type="entry name" value="THIOREDOXIN_1"/>
    <property type="match status" value="1"/>
</dbReference>
<evidence type="ECO:0000313" key="9">
    <source>
        <dbReference type="Proteomes" id="UP000288351"/>
    </source>
</evidence>
<dbReference type="InterPro" id="IPR013766">
    <property type="entry name" value="Thioredoxin_domain"/>
</dbReference>
<dbReference type="CDD" id="cd02947">
    <property type="entry name" value="TRX_family"/>
    <property type="match status" value="1"/>
</dbReference>
<dbReference type="InterPro" id="IPR036249">
    <property type="entry name" value="Thioredoxin-like_sf"/>
</dbReference>
<dbReference type="PANTHER" id="PTHR45663:SF11">
    <property type="entry name" value="GEO12009P1"/>
    <property type="match status" value="1"/>
</dbReference>
<evidence type="ECO:0000256" key="7">
    <source>
        <dbReference type="PIRNR" id="PIRNR000077"/>
    </source>
</evidence>
<dbReference type="AlphaFoldDB" id="A0A059W8J9"/>
<name>A0A059W8J9_STRNR</name>
<comment type="caution">
    <text evidence="8">The sequence shown here is derived from an EMBL/GenBank/DDBJ whole genome shotgun (WGS) entry which is preliminary data.</text>
</comment>
<dbReference type="InterPro" id="IPR005746">
    <property type="entry name" value="Thioredoxin"/>
</dbReference>
<evidence type="ECO:0000256" key="4">
    <source>
        <dbReference type="ARBA" id="ARBA00023157"/>
    </source>
</evidence>
<sequence length="116" mass="13021">MNTTETAVITVTDETFDQLVLHSTRPVLLEFWASWCGPCRQLAPVLEHIAREQADRLTVAKLNTDENPATMIACNVLAAPTLQVYRGGELVKEMVGARPKRRLMHELEDVLAHDQL</sequence>
<dbReference type="eggNOG" id="COG3118">
    <property type="taxonomic scope" value="Bacteria"/>
</dbReference>
<dbReference type="RefSeq" id="WP_016572544.1">
    <property type="nucleotide sequence ID" value="NZ_BHXC01000007.1"/>
</dbReference>
<evidence type="ECO:0000256" key="5">
    <source>
        <dbReference type="ARBA" id="ARBA00023284"/>
    </source>
</evidence>
<evidence type="ECO:0000256" key="1">
    <source>
        <dbReference type="ARBA" id="ARBA00008987"/>
    </source>
</evidence>
<dbReference type="Gene3D" id="3.40.30.10">
    <property type="entry name" value="Glutaredoxin"/>
    <property type="match status" value="1"/>
</dbReference>
<evidence type="ECO:0000256" key="6">
    <source>
        <dbReference type="NCBIfam" id="TIGR01068"/>
    </source>
</evidence>
<keyword evidence="5" id="KW-0676">Redox-active center</keyword>
<comment type="similarity">
    <text evidence="1 7">Belongs to the thioredoxin family.</text>
</comment>
<keyword evidence="2" id="KW-0813">Transport</keyword>
<reference evidence="8 9" key="1">
    <citation type="journal article" date="2019" name="Microbiol. Resour. Announc.">
        <title>Draft Genome Sequence of the Most Traditional epsilon-Poly-l-Lysine Producer, Streptomyces albulus NBRC14147.</title>
        <authorList>
            <person name="Yamanaka K."/>
            <person name="Hamano Y."/>
        </authorList>
    </citation>
    <scope>NUCLEOTIDE SEQUENCE [LARGE SCALE GENOMIC DNA]</scope>
    <source>
        <strain evidence="8 9">NBRC 14147</strain>
    </source>
</reference>
<dbReference type="NCBIfam" id="TIGR01068">
    <property type="entry name" value="thioredoxin"/>
    <property type="match status" value="1"/>
</dbReference>
<accession>A0A059W8J9</accession>
<dbReference type="GO" id="GO:0005829">
    <property type="term" value="C:cytosol"/>
    <property type="evidence" value="ECO:0007669"/>
    <property type="project" value="TreeGrafter"/>
</dbReference>
<proteinExistence type="inferred from homology"/>
<dbReference type="Proteomes" id="UP000288351">
    <property type="component" value="Unassembled WGS sequence"/>
</dbReference>
<organism evidence="8 9">
    <name type="scientific">Streptomyces noursei</name>
    <name type="common">Streptomyces albulus</name>
    <dbReference type="NCBI Taxonomy" id="1971"/>
    <lineage>
        <taxon>Bacteria</taxon>
        <taxon>Bacillati</taxon>
        <taxon>Actinomycetota</taxon>
        <taxon>Actinomycetes</taxon>
        <taxon>Kitasatosporales</taxon>
        <taxon>Streptomycetaceae</taxon>
        <taxon>Streptomyces</taxon>
    </lineage>
</organism>
<keyword evidence="4" id="KW-1015">Disulfide bond</keyword>
<dbReference type="FunFam" id="3.40.30.10:FF:000001">
    <property type="entry name" value="Thioredoxin"/>
    <property type="match status" value="1"/>
</dbReference>
<dbReference type="PRINTS" id="PR00421">
    <property type="entry name" value="THIOREDOXIN"/>
</dbReference>
<dbReference type="Pfam" id="PF00085">
    <property type="entry name" value="Thioredoxin"/>
    <property type="match status" value="1"/>
</dbReference>
<dbReference type="InterPro" id="IPR017937">
    <property type="entry name" value="Thioredoxin_CS"/>
</dbReference>
<gene>
    <name evidence="8" type="primary">trxA_4</name>
    <name evidence="8" type="ORF">SALB_08350</name>
</gene>
<dbReference type="GO" id="GO:0015035">
    <property type="term" value="F:protein-disulfide reductase activity"/>
    <property type="evidence" value="ECO:0007669"/>
    <property type="project" value="UniProtKB-UniRule"/>
</dbReference>
<dbReference type="PIRSF" id="PIRSF000077">
    <property type="entry name" value="Thioredoxin"/>
    <property type="match status" value="1"/>
</dbReference>
<protein>
    <recommendedName>
        <fullName evidence="6 7">Thioredoxin</fullName>
    </recommendedName>
</protein>
<evidence type="ECO:0000256" key="3">
    <source>
        <dbReference type="ARBA" id="ARBA00022982"/>
    </source>
</evidence>
<dbReference type="GO" id="GO:0045454">
    <property type="term" value="P:cell redox homeostasis"/>
    <property type="evidence" value="ECO:0007669"/>
    <property type="project" value="TreeGrafter"/>
</dbReference>
<dbReference type="PROSITE" id="PS51352">
    <property type="entry name" value="THIOREDOXIN_2"/>
    <property type="match status" value="1"/>
</dbReference>
<dbReference type="PANTHER" id="PTHR45663">
    <property type="entry name" value="GEO12009P1"/>
    <property type="match status" value="1"/>
</dbReference>